<dbReference type="PRINTS" id="PR00219">
    <property type="entry name" value="SYNAPTOBREVN"/>
</dbReference>
<dbReference type="OrthoDB" id="190375at2759"/>
<evidence type="ECO:0000256" key="3">
    <source>
        <dbReference type="PROSITE-ProRule" id="PRU00290"/>
    </source>
</evidence>
<dbReference type="GO" id="GO:0016192">
    <property type="term" value="P:vesicle-mediated transport"/>
    <property type="evidence" value="ECO:0007669"/>
    <property type="project" value="InterPro"/>
</dbReference>
<dbReference type="InterPro" id="IPR042855">
    <property type="entry name" value="V_SNARE_CC"/>
</dbReference>
<evidence type="ECO:0000256" key="4">
    <source>
        <dbReference type="SAM" id="Phobius"/>
    </source>
</evidence>
<dbReference type="EMBL" id="GL883013">
    <property type="protein sequence ID" value="EGG20185.1"/>
    <property type="molecule type" value="Genomic_DNA"/>
</dbReference>
<dbReference type="SUPFAM" id="SSF58038">
    <property type="entry name" value="SNARE fusion complex"/>
    <property type="match status" value="1"/>
</dbReference>
<name>F4PW21_CACFS</name>
<accession>F4PW21</accession>
<comment type="subcellular location">
    <subcellularLocation>
        <location evidence="1">Cytoplasmic vesicle membrane</location>
    </subcellularLocation>
</comment>
<organism evidence="6 7">
    <name type="scientific">Cavenderia fasciculata</name>
    <name type="common">Slime mold</name>
    <name type="synonym">Dictyostelium fasciculatum</name>
    <dbReference type="NCBI Taxonomy" id="261658"/>
    <lineage>
        <taxon>Eukaryota</taxon>
        <taxon>Amoebozoa</taxon>
        <taxon>Evosea</taxon>
        <taxon>Eumycetozoa</taxon>
        <taxon>Dictyostelia</taxon>
        <taxon>Acytosteliales</taxon>
        <taxon>Cavenderiaceae</taxon>
        <taxon>Cavenderia</taxon>
    </lineage>
</organism>
<evidence type="ECO:0000256" key="1">
    <source>
        <dbReference type="ARBA" id="ARBA00004156"/>
    </source>
</evidence>
<dbReference type="InterPro" id="IPR016444">
    <property type="entry name" value="Synaptobrevin/VAMP"/>
</dbReference>
<keyword evidence="3" id="KW-0175">Coiled coil</keyword>
<dbReference type="Proteomes" id="UP000007797">
    <property type="component" value="Unassembled WGS sequence"/>
</dbReference>
<evidence type="ECO:0000256" key="2">
    <source>
        <dbReference type="ARBA" id="ARBA00023329"/>
    </source>
</evidence>
<keyword evidence="4" id="KW-0812">Transmembrane</keyword>
<dbReference type="GeneID" id="14872392"/>
<sequence length="91" mass="10319">MDKVHSTQQQVDQVAGVMHNAIGTMIDNQTKVSELQQKSENMKEGAAQFKKKTNEVKRLMWCRNMKITLIIALVVLIILAIIIIPIVLKFT</sequence>
<reference evidence="7" key="1">
    <citation type="journal article" date="2011" name="Genome Res.">
        <title>Phylogeny-wide analysis of social amoeba genomes highlights ancient origins for complex intercellular communication.</title>
        <authorList>
            <person name="Heidel A.J."/>
            <person name="Lawal H.M."/>
            <person name="Felder M."/>
            <person name="Schilde C."/>
            <person name="Helps N.R."/>
            <person name="Tunggal B."/>
            <person name="Rivero F."/>
            <person name="John U."/>
            <person name="Schleicher M."/>
            <person name="Eichinger L."/>
            <person name="Platzer M."/>
            <person name="Noegel A.A."/>
            <person name="Schaap P."/>
            <person name="Gloeckner G."/>
        </authorList>
    </citation>
    <scope>NUCLEOTIDE SEQUENCE [LARGE SCALE GENOMIC DNA]</scope>
    <source>
        <strain evidence="7">SH3</strain>
    </source>
</reference>
<feature type="transmembrane region" description="Helical" evidence="4">
    <location>
        <begin position="67"/>
        <end position="88"/>
    </location>
</feature>
<dbReference type="PIRSF" id="PIRSF005409">
    <property type="entry name" value="Synaptobrevin_euk"/>
    <property type="match status" value="1"/>
</dbReference>
<proteinExistence type="predicted"/>
<dbReference type="GO" id="GO:0030659">
    <property type="term" value="C:cytoplasmic vesicle membrane"/>
    <property type="evidence" value="ECO:0007669"/>
    <property type="project" value="UniProtKB-SubCell"/>
</dbReference>
<dbReference type="KEGG" id="dfa:DFA_07305"/>
<gene>
    <name evidence="6" type="primary">sybA</name>
    <name evidence="6" type="ORF">DFA_07305</name>
</gene>
<dbReference type="OMA" id="VRKKMWW"/>
<feature type="domain" description="V-SNARE coiled-coil homology" evidence="5">
    <location>
        <begin position="3"/>
        <end position="63"/>
    </location>
</feature>
<dbReference type="InterPro" id="IPR001388">
    <property type="entry name" value="Synaptobrevin-like"/>
</dbReference>
<dbReference type="RefSeq" id="XP_004367168.1">
    <property type="nucleotide sequence ID" value="XM_004367111.1"/>
</dbReference>
<keyword evidence="7" id="KW-1185">Reference proteome</keyword>
<dbReference type="Gene3D" id="1.20.5.110">
    <property type="match status" value="1"/>
</dbReference>
<keyword evidence="2" id="KW-0968">Cytoplasmic vesicle</keyword>
<evidence type="ECO:0000313" key="6">
    <source>
        <dbReference type="EMBL" id="EGG20185.1"/>
    </source>
</evidence>
<protein>
    <submittedName>
        <fullName evidence="6">Synaptobrevin domain-containing protein</fullName>
    </submittedName>
</protein>
<evidence type="ECO:0000313" key="7">
    <source>
        <dbReference type="Proteomes" id="UP000007797"/>
    </source>
</evidence>
<dbReference type="AlphaFoldDB" id="F4PW21"/>
<dbReference type="Pfam" id="PF00957">
    <property type="entry name" value="Synaptobrevin"/>
    <property type="match status" value="1"/>
</dbReference>
<dbReference type="PANTHER" id="PTHR45701">
    <property type="entry name" value="SYNAPTOBREVIN FAMILY MEMBER"/>
    <property type="match status" value="1"/>
</dbReference>
<keyword evidence="4" id="KW-1133">Transmembrane helix</keyword>
<dbReference type="CDD" id="cd15843">
    <property type="entry name" value="R-SNARE"/>
    <property type="match status" value="1"/>
</dbReference>
<keyword evidence="4" id="KW-0472">Membrane</keyword>
<dbReference type="PROSITE" id="PS50892">
    <property type="entry name" value="V_SNARE"/>
    <property type="match status" value="1"/>
</dbReference>
<dbReference type="STRING" id="1054147.F4PW21"/>
<evidence type="ECO:0000259" key="5">
    <source>
        <dbReference type="PROSITE" id="PS50892"/>
    </source>
</evidence>